<protein>
    <recommendedName>
        <fullName evidence="7">Galactose oxidase</fullName>
    </recommendedName>
</protein>
<feature type="region of interest" description="Disordered" evidence="3">
    <location>
        <begin position="462"/>
        <end position="486"/>
    </location>
</feature>
<evidence type="ECO:0000313" key="5">
    <source>
        <dbReference type="EMBL" id="KAG2204941.1"/>
    </source>
</evidence>
<gene>
    <name evidence="5" type="ORF">INT46_005367</name>
</gene>
<evidence type="ECO:0000256" key="2">
    <source>
        <dbReference type="ARBA" id="ARBA00022737"/>
    </source>
</evidence>
<evidence type="ECO:0000256" key="1">
    <source>
        <dbReference type="ARBA" id="ARBA00022441"/>
    </source>
</evidence>
<name>A0A8H7R5S2_9FUNG</name>
<evidence type="ECO:0000256" key="4">
    <source>
        <dbReference type="SAM" id="SignalP"/>
    </source>
</evidence>
<sequence length="533" mass="58315">MKSTDLKRPLLLLSFIAVKAALAQQTVARSDANCGLLSKNIYCFGGIPVGDNTNSDSTINMLDLTICNGETAAEIQKKWMTVSSDTNGVNIQARYRPQAIALPDGNGFLISGGYSSTSTSIVDQTIVYNASTNKWSKYQNFEDGSYGNRQIYYGSSVNVPSLGVGFYGGMEEFINPSWTIGTGQNISKATFNGVSRTIGYPKMTFFNLNASTPWNVPSPQNGFPTTYSVHQTSIYDPVSRNIFFFGGEYHNIDDPNYLTFSPLERSFAYSIFYNIDTSTWGNQSWGGTIPSTREFHTTTLLPSTNEDILLFGGEKDGKAVPDYCYILNLNTKQWVQKNIDAPAGTALIRTKHSDVLVDNSTLFIVFGKNSLSVSTSSVLMLNITDPSGKVSLYDTYTKLHAYDDNTGSPRDEAVLSTGAIAGIAVGSVIAVSAFKEHHTEHIDEPVEVDWDQLENKYVEMPSSKFNNSYPPSTNFNDEGTTLRGTEDTPIVSTTANFITVPDGSEIHKLNTAEAISQKQQPVMVLKPDGSGFH</sequence>
<evidence type="ECO:0008006" key="7">
    <source>
        <dbReference type="Google" id="ProtNLM"/>
    </source>
</evidence>
<feature type="signal peptide" evidence="4">
    <location>
        <begin position="1"/>
        <end position="23"/>
    </location>
</feature>
<dbReference type="EMBL" id="JAEPRC010000184">
    <property type="protein sequence ID" value="KAG2204941.1"/>
    <property type="molecule type" value="Genomic_DNA"/>
</dbReference>
<keyword evidence="6" id="KW-1185">Reference proteome</keyword>
<dbReference type="AlphaFoldDB" id="A0A8H7R5S2"/>
<keyword evidence="1" id="KW-0880">Kelch repeat</keyword>
<comment type="caution">
    <text evidence="5">The sequence shown here is derived from an EMBL/GenBank/DDBJ whole genome shotgun (WGS) entry which is preliminary data.</text>
</comment>
<dbReference type="Pfam" id="PF24681">
    <property type="entry name" value="Kelch_KLHDC2_KLHL20_DRC7"/>
    <property type="match status" value="1"/>
</dbReference>
<feature type="compositionally biased region" description="Polar residues" evidence="3">
    <location>
        <begin position="463"/>
        <end position="483"/>
    </location>
</feature>
<dbReference type="OrthoDB" id="2255145at2759"/>
<keyword evidence="2" id="KW-0677">Repeat</keyword>
<accession>A0A8H7R5S2</accession>
<dbReference type="Gene3D" id="2.120.10.80">
    <property type="entry name" value="Kelch-type beta propeller"/>
    <property type="match status" value="2"/>
</dbReference>
<dbReference type="Proteomes" id="UP000650833">
    <property type="component" value="Unassembled WGS sequence"/>
</dbReference>
<reference evidence="5" key="1">
    <citation type="submission" date="2020-12" db="EMBL/GenBank/DDBJ databases">
        <title>Metabolic potential, ecology and presence of endohyphal bacteria is reflected in genomic diversity of Mucoromycotina.</title>
        <authorList>
            <person name="Muszewska A."/>
            <person name="Okrasinska A."/>
            <person name="Steczkiewicz K."/>
            <person name="Drgas O."/>
            <person name="Orlowska M."/>
            <person name="Perlinska-Lenart U."/>
            <person name="Aleksandrzak-Piekarczyk T."/>
            <person name="Szatraj K."/>
            <person name="Zielenkiewicz U."/>
            <person name="Pilsyk S."/>
            <person name="Malc E."/>
            <person name="Mieczkowski P."/>
            <person name="Kruszewska J.S."/>
            <person name="Biernat P."/>
            <person name="Pawlowska J."/>
        </authorList>
    </citation>
    <scope>NUCLEOTIDE SEQUENCE</scope>
    <source>
        <strain evidence="5">CBS 226.32</strain>
    </source>
</reference>
<dbReference type="SUPFAM" id="SSF50965">
    <property type="entry name" value="Galactose oxidase, central domain"/>
    <property type="match status" value="1"/>
</dbReference>
<keyword evidence="4" id="KW-0732">Signal</keyword>
<dbReference type="PANTHER" id="PTHR46093:SF18">
    <property type="entry name" value="FIBRONECTIN TYPE-III DOMAIN-CONTAINING PROTEIN"/>
    <property type="match status" value="1"/>
</dbReference>
<feature type="chain" id="PRO_5034477671" description="Galactose oxidase" evidence="4">
    <location>
        <begin position="24"/>
        <end position="533"/>
    </location>
</feature>
<dbReference type="InterPro" id="IPR015915">
    <property type="entry name" value="Kelch-typ_b-propeller"/>
</dbReference>
<dbReference type="PANTHER" id="PTHR46093">
    <property type="entry name" value="ACYL-COA-BINDING DOMAIN-CONTAINING PROTEIN 5"/>
    <property type="match status" value="1"/>
</dbReference>
<proteinExistence type="predicted"/>
<organism evidence="5 6">
    <name type="scientific">Mucor plumbeus</name>
    <dbReference type="NCBI Taxonomy" id="97098"/>
    <lineage>
        <taxon>Eukaryota</taxon>
        <taxon>Fungi</taxon>
        <taxon>Fungi incertae sedis</taxon>
        <taxon>Mucoromycota</taxon>
        <taxon>Mucoromycotina</taxon>
        <taxon>Mucoromycetes</taxon>
        <taxon>Mucorales</taxon>
        <taxon>Mucorineae</taxon>
        <taxon>Mucoraceae</taxon>
        <taxon>Mucor</taxon>
    </lineage>
</organism>
<evidence type="ECO:0000313" key="6">
    <source>
        <dbReference type="Proteomes" id="UP000650833"/>
    </source>
</evidence>
<evidence type="ECO:0000256" key="3">
    <source>
        <dbReference type="SAM" id="MobiDB-lite"/>
    </source>
</evidence>
<dbReference type="InterPro" id="IPR011043">
    <property type="entry name" value="Gal_Oxase/kelch_b-propeller"/>
</dbReference>